<evidence type="ECO:0000313" key="1">
    <source>
        <dbReference type="EMBL" id="OGY25545.1"/>
    </source>
</evidence>
<comment type="caution">
    <text evidence="1">The sequence shown here is derived from an EMBL/GenBank/DDBJ whole genome shotgun (WGS) entry which is preliminary data.</text>
</comment>
<evidence type="ECO:0000313" key="2">
    <source>
        <dbReference type="Proteomes" id="UP000176389"/>
    </source>
</evidence>
<dbReference type="Proteomes" id="UP000176389">
    <property type="component" value="Unassembled WGS sequence"/>
</dbReference>
<gene>
    <name evidence="1" type="ORF">A2Z11_03920</name>
</gene>
<name>A0A1G1WCX6_9BACT</name>
<protein>
    <submittedName>
        <fullName evidence="1">Uncharacterized protein</fullName>
    </submittedName>
</protein>
<organism evidence="1 2">
    <name type="scientific">Candidatus Woykebacteria bacterium RBG_16_43_9</name>
    <dbReference type="NCBI Taxonomy" id="1802596"/>
    <lineage>
        <taxon>Bacteria</taxon>
        <taxon>Candidatus Woykeibacteriota</taxon>
    </lineage>
</organism>
<proteinExistence type="predicted"/>
<dbReference type="STRING" id="1802596.A2Z11_03920"/>
<reference evidence="1 2" key="1">
    <citation type="journal article" date="2016" name="Nat. Commun.">
        <title>Thousands of microbial genomes shed light on interconnected biogeochemical processes in an aquifer system.</title>
        <authorList>
            <person name="Anantharaman K."/>
            <person name="Brown C.T."/>
            <person name="Hug L.A."/>
            <person name="Sharon I."/>
            <person name="Castelle C.J."/>
            <person name="Probst A.J."/>
            <person name="Thomas B.C."/>
            <person name="Singh A."/>
            <person name="Wilkins M.J."/>
            <person name="Karaoz U."/>
            <person name="Brodie E.L."/>
            <person name="Williams K.H."/>
            <person name="Hubbard S.S."/>
            <person name="Banfield J.F."/>
        </authorList>
    </citation>
    <scope>NUCLEOTIDE SEQUENCE [LARGE SCALE GENOMIC DNA]</scope>
</reference>
<accession>A0A1G1WCX6</accession>
<dbReference type="EMBL" id="MHCS01000045">
    <property type="protein sequence ID" value="OGY25545.1"/>
    <property type="molecule type" value="Genomic_DNA"/>
</dbReference>
<sequence>MKSEVFKQFEEQFGDEWKCGCGSSFESDWVEVVSKTKSTLLARYSCQICGREQIFAISTNIEHELLEAPAIDVPSRAINSDDVLDIRKEAKRIGFSQIKSIGRKKASKIAAPRITRDH</sequence>
<dbReference type="AlphaFoldDB" id="A0A1G1WCX6"/>